<dbReference type="Gene3D" id="1.10.246.130">
    <property type="match status" value="1"/>
</dbReference>
<dbReference type="AlphaFoldDB" id="A0A073JC05"/>
<gene>
    <name evidence="7" type="ORF">SUH3_22340</name>
</gene>
<protein>
    <recommendedName>
        <fullName evidence="6">Glutathione hydrolase proenzyme</fullName>
        <ecNumber evidence="6">2.3.2.2</ecNumber>
        <ecNumber evidence="6">3.4.19.13</ecNumber>
    </recommendedName>
    <component>
        <recommendedName>
            <fullName evidence="6">Glutathione hydrolase large chain</fullName>
        </recommendedName>
    </component>
    <component>
        <recommendedName>
            <fullName evidence="6">Glutathione hydrolase small chain</fullName>
        </recommendedName>
    </component>
</protein>
<dbReference type="PANTHER" id="PTHR43881">
    <property type="entry name" value="GAMMA-GLUTAMYLTRANSPEPTIDASE (AFU_ORTHOLOGUE AFUA_4G13580)"/>
    <property type="match status" value="1"/>
</dbReference>
<dbReference type="PANTHER" id="PTHR43881:SF1">
    <property type="entry name" value="GAMMA-GLUTAMYLTRANSPEPTIDASE (AFU_ORTHOLOGUE AFUA_4G13580)"/>
    <property type="match status" value="1"/>
</dbReference>
<comment type="subunit">
    <text evidence="6">This enzyme consists of two polypeptide chains, which are synthesized in precursor form from a single polypeptide.</text>
</comment>
<dbReference type="GO" id="GO:0006751">
    <property type="term" value="P:glutathione catabolic process"/>
    <property type="evidence" value="ECO:0007669"/>
    <property type="project" value="UniProtKB-UniRule"/>
</dbReference>
<evidence type="ECO:0000256" key="4">
    <source>
        <dbReference type="PIRSR" id="PIRSR600101-1"/>
    </source>
</evidence>
<comment type="similarity">
    <text evidence="6">Belongs to the gamma-glutamyltransferase family.</text>
</comment>
<name>A0A073JC05_9RHOB</name>
<dbReference type="PRINTS" id="PR01210">
    <property type="entry name" value="GGTRANSPTASE"/>
</dbReference>
<comment type="catalytic activity">
    <reaction evidence="2 6">
        <text>glutathione + H2O = L-cysteinylglycine + L-glutamate</text>
        <dbReference type="Rhea" id="RHEA:28807"/>
        <dbReference type="ChEBI" id="CHEBI:15377"/>
        <dbReference type="ChEBI" id="CHEBI:29985"/>
        <dbReference type="ChEBI" id="CHEBI:57925"/>
        <dbReference type="ChEBI" id="CHEBI:61694"/>
        <dbReference type="EC" id="3.4.19.13"/>
    </reaction>
</comment>
<dbReference type="InterPro" id="IPR043137">
    <property type="entry name" value="GGT_ssub_C"/>
</dbReference>
<dbReference type="InterPro" id="IPR043138">
    <property type="entry name" value="GGT_lsub"/>
</dbReference>
<evidence type="ECO:0000256" key="6">
    <source>
        <dbReference type="RuleBase" id="RU368036"/>
    </source>
</evidence>
<dbReference type="Gene3D" id="3.60.20.40">
    <property type="match status" value="1"/>
</dbReference>
<feature type="active site" description="Nucleophile" evidence="4">
    <location>
        <position position="350"/>
    </location>
</feature>
<dbReference type="GO" id="GO:0103068">
    <property type="term" value="F:leukotriene C4 gamma-glutamyl transferase activity"/>
    <property type="evidence" value="ECO:0007669"/>
    <property type="project" value="UniProtKB-EC"/>
</dbReference>
<organism evidence="7 8">
    <name type="scientific">Pseudosulfitobacter pseudonitzschiae</name>
    <dbReference type="NCBI Taxonomy" id="1402135"/>
    <lineage>
        <taxon>Bacteria</taxon>
        <taxon>Pseudomonadati</taxon>
        <taxon>Pseudomonadota</taxon>
        <taxon>Alphaproteobacteria</taxon>
        <taxon>Rhodobacterales</taxon>
        <taxon>Roseobacteraceae</taxon>
        <taxon>Pseudosulfitobacter</taxon>
    </lineage>
</organism>
<evidence type="ECO:0000256" key="3">
    <source>
        <dbReference type="ARBA" id="ARBA00047417"/>
    </source>
</evidence>
<keyword evidence="6 7" id="KW-0808">Transferase</keyword>
<feature type="binding site" evidence="5">
    <location>
        <position position="433"/>
    </location>
    <ligand>
        <name>L-glutamate</name>
        <dbReference type="ChEBI" id="CHEBI:29985"/>
    </ligand>
</feature>
<dbReference type="Proteomes" id="UP000027746">
    <property type="component" value="Unassembled WGS sequence"/>
</dbReference>
<comment type="PTM">
    <text evidence="6">Cleaved by autocatalysis into a large and a small subunit.</text>
</comment>
<keyword evidence="8" id="KW-1185">Reference proteome</keyword>
<dbReference type="InterPro" id="IPR029055">
    <property type="entry name" value="Ntn_hydrolases_N"/>
</dbReference>
<dbReference type="SUPFAM" id="SSF56235">
    <property type="entry name" value="N-terminal nucleophile aminohydrolases (Ntn hydrolases)"/>
    <property type="match status" value="1"/>
</dbReference>
<keyword evidence="6" id="KW-0012">Acyltransferase</keyword>
<keyword evidence="6" id="KW-0378">Hydrolase</keyword>
<dbReference type="RefSeq" id="WP_037927370.1">
    <property type="nucleotide sequence ID" value="NZ_CP054606.1"/>
</dbReference>
<comment type="catalytic activity">
    <reaction evidence="3 6">
        <text>an N-terminal (5-L-glutamyl)-[peptide] + an alpha-amino acid = 5-L-glutamyl amino acid + an N-terminal L-alpha-aminoacyl-[peptide]</text>
        <dbReference type="Rhea" id="RHEA:23904"/>
        <dbReference type="Rhea" id="RHEA-COMP:9780"/>
        <dbReference type="Rhea" id="RHEA-COMP:9795"/>
        <dbReference type="ChEBI" id="CHEBI:77644"/>
        <dbReference type="ChEBI" id="CHEBI:78597"/>
        <dbReference type="ChEBI" id="CHEBI:78599"/>
        <dbReference type="ChEBI" id="CHEBI:78608"/>
        <dbReference type="EC" id="2.3.2.2"/>
    </reaction>
</comment>
<evidence type="ECO:0000256" key="2">
    <source>
        <dbReference type="ARBA" id="ARBA00001089"/>
    </source>
</evidence>
<comment type="catalytic activity">
    <reaction evidence="1 6">
        <text>an S-substituted glutathione + H2O = an S-substituted L-cysteinylglycine + L-glutamate</text>
        <dbReference type="Rhea" id="RHEA:59468"/>
        <dbReference type="ChEBI" id="CHEBI:15377"/>
        <dbReference type="ChEBI" id="CHEBI:29985"/>
        <dbReference type="ChEBI" id="CHEBI:90779"/>
        <dbReference type="ChEBI" id="CHEBI:143103"/>
        <dbReference type="EC" id="3.4.19.13"/>
    </reaction>
</comment>
<evidence type="ECO:0000313" key="8">
    <source>
        <dbReference type="Proteomes" id="UP000027746"/>
    </source>
</evidence>
<dbReference type="GO" id="GO:0006750">
    <property type="term" value="P:glutathione biosynthetic process"/>
    <property type="evidence" value="ECO:0007669"/>
    <property type="project" value="UniProtKB-KW"/>
</dbReference>
<dbReference type="UniPathway" id="UPA00204"/>
<sequence>MRDFHFPGRSAVHAMQAMVATSHPLATEAAMQVLREGGTAMDAAIAGSAVMAVVEPQMTGIGGDCFALVAPNGGGDVIAFNGSGRAPATASADRLREQGFTDIPVDSIHAVTLPGAIDGWFRLHGRFGRLEMARLLQPAIGYARNGYPVHARVARDWRKARTHLARRDAARALFLPGGDCPAEGTIHRQERLAETLEIIAAKGPRGFYEGPVAEAMVRTLRAQGGVHTATDFAGVAGDFVTPISTDYRGRTVHQVPPNNQGLTALMMLNLMEGFDLSALAPGSAEALHLEIETARLAYAMRDRHITELGEMKVTVEQILSKSWADELRARITPDRAMTDIGPLGLGTSDTVYMTVVDRDMNAVSFINSIFDSFGSGILCPETGVLFQNRGHSFSLDPDHPNVLAPGKRPMHTIMPGMVTEQGKPVLSFGVMGGDYQPLGQARVISNLFDHGRDLQGVLDAPRVFPLGDVVEVERSVSAEVLRGLAGKGHTLRLAEDPLGGAQAIRIDHARGTLVGASDPRKDGCVAGY</sequence>
<evidence type="ECO:0000313" key="7">
    <source>
        <dbReference type="EMBL" id="KEJ95267.1"/>
    </source>
</evidence>
<comment type="pathway">
    <text evidence="6">Sulfur metabolism; glutathione metabolism.</text>
</comment>
<dbReference type="EMBL" id="JAMD01000007">
    <property type="protein sequence ID" value="KEJ95267.1"/>
    <property type="molecule type" value="Genomic_DNA"/>
</dbReference>
<keyword evidence="6" id="KW-0317">Glutathione biosynthesis</keyword>
<dbReference type="GO" id="GO:0036374">
    <property type="term" value="F:glutathione hydrolase activity"/>
    <property type="evidence" value="ECO:0007669"/>
    <property type="project" value="UniProtKB-UniRule"/>
</dbReference>
<dbReference type="NCBIfam" id="TIGR00066">
    <property type="entry name" value="g_glut_trans"/>
    <property type="match status" value="1"/>
</dbReference>
<dbReference type="OrthoDB" id="9781342at2"/>
<dbReference type="InterPro" id="IPR000101">
    <property type="entry name" value="GGT_peptidase"/>
</dbReference>
<accession>A0A073JC05</accession>
<proteinExistence type="inferred from homology"/>
<keyword evidence="6" id="KW-0865">Zymogen</keyword>
<evidence type="ECO:0000256" key="1">
    <source>
        <dbReference type="ARBA" id="ARBA00001049"/>
    </source>
</evidence>
<dbReference type="EC" id="3.4.19.13" evidence="6"/>
<comment type="caution">
    <text evidence="7">The sequence shown here is derived from an EMBL/GenBank/DDBJ whole genome shotgun (WGS) entry which is preliminary data.</text>
</comment>
<evidence type="ECO:0000256" key="5">
    <source>
        <dbReference type="PIRSR" id="PIRSR600101-2"/>
    </source>
</evidence>
<dbReference type="InterPro" id="IPR052896">
    <property type="entry name" value="GGT-like_enzyme"/>
</dbReference>
<dbReference type="EC" id="2.3.2.2" evidence="6"/>
<reference evidence="7 8" key="1">
    <citation type="submission" date="2014-01" db="EMBL/GenBank/DDBJ databases">
        <title>Sulfitobacter sp. H3 (MCCC 1A00686) Genome Sequencing.</title>
        <authorList>
            <person name="Lai Q."/>
            <person name="Hong Z."/>
        </authorList>
    </citation>
    <scope>NUCLEOTIDE SEQUENCE [LARGE SCALE GENOMIC DNA]</scope>
    <source>
        <strain evidence="7 8">H3</strain>
    </source>
</reference>
<dbReference type="Pfam" id="PF01019">
    <property type="entry name" value="G_glu_transpept"/>
    <property type="match status" value="1"/>
</dbReference>
<dbReference type="GeneID" id="68872684"/>